<evidence type="ECO:0000313" key="3">
    <source>
        <dbReference type="Proteomes" id="UP001596138"/>
    </source>
</evidence>
<reference evidence="3" key="1">
    <citation type="journal article" date="2019" name="Int. J. Syst. Evol. Microbiol.">
        <title>The Global Catalogue of Microorganisms (GCM) 10K type strain sequencing project: providing services to taxonomists for standard genome sequencing and annotation.</title>
        <authorList>
            <consortium name="The Broad Institute Genomics Platform"/>
            <consortium name="The Broad Institute Genome Sequencing Center for Infectious Disease"/>
            <person name="Wu L."/>
            <person name="Ma J."/>
        </authorList>
    </citation>
    <scope>NUCLEOTIDE SEQUENCE [LARGE SCALE GENOMIC DNA]</scope>
    <source>
        <strain evidence="3">CGMCC 4.7317</strain>
    </source>
</reference>
<evidence type="ECO:0000259" key="1">
    <source>
        <dbReference type="SMART" id="SM00471"/>
    </source>
</evidence>
<dbReference type="PANTHER" id="PTHR35569">
    <property type="entry name" value="CYANAMIDE HYDRATASE DDI2-RELATED"/>
    <property type="match status" value="1"/>
</dbReference>
<evidence type="ECO:0000313" key="2">
    <source>
        <dbReference type="EMBL" id="MFC6238580.1"/>
    </source>
</evidence>
<dbReference type="Pfam" id="PF01966">
    <property type="entry name" value="HD"/>
    <property type="match status" value="1"/>
</dbReference>
<keyword evidence="3" id="KW-1185">Reference proteome</keyword>
<protein>
    <submittedName>
        <fullName evidence="2">HD domain-containing protein</fullName>
    </submittedName>
</protein>
<dbReference type="InterPro" id="IPR006674">
    <property type="entry name" value="HD_domain"/>
</dbReference>
<dbReference type="RefSeq" id="WP_386766911.1">
    <property type="nucleotide sequence ID" value="NZ_JBHSTI010000008.1"/>
</dbReference>
<sequence>MRLDDLARPATDAADRALWVVTTFASPALANHSVRSFLWAAAYGDVHGIAYDAELLYVSAMLHDIGLVASFDSHAVPFERAGGDVARVFAAGAGWAPERGVRAAEIIERHMWDSVDPEADPEGHLLEIATGLDISGRNTSWWPDELRTEVVARYPRLGIGPEFSACFAAEAARKPDSAAAALMRSGIADRIAANALDTL</sequence>
<dbReference type="InterPro" id="IPR003607">
    <property type="entry name" value="HD/PDEase_dom"/>
</dbReference>
<gene>
    <name evidence="2" type="ORF">ACFQGU_11880</name>
</gene>
<name>A0ABW1T2U0_9ACTN</name>
<dbReference type="EMBL" id="JBHSTI010000008">
    <property type="protein sequence ID" value="MFC6238580.1"/>
    <property type="molecule type" value="Genomic_DNA"/>
</dbReference>
<feature type="domain" description="HD/PDEase" evidence="1">
    <location>
        <begin position="25"/>
        <end position="101"/>
    </location>
</feature>
<dbReference type="SMART" id="SM00471">
    <property type="entry name" value="HDc"/>
    <property type="match status" value="1"/>
</dbReference>
<organism evidence="2 3">
    <name type="scientific">Longivirga aurantiaca</name>
    <dbReference type="NCBI Taxonomy" id="1837743"/>
    <lineage>
        <taxon>Bacteria</taxon>
        <taxon>Bacillati</taxon>
        <taxon>Actinomycetota</taxon>
        <taxon>Actinomycetes</taxon>
        <taxon>Sporichthyales</taxon>
        <taxon>Sporichthyaceae</taxon>
        <taxon>Longivirga</taxon>
    </lineage>
</organism>
<dbReference type="SUPFAM" id="SSF109604">
    <property type="entry name" value="HD-domain/PDEase-like"/>
    <property type="match status" value="1"/>
</dbReference>
<dbReference type="Proteomes" id="UP001596138">
    <property type="component" value="Unassembled WGS sequence"/>
</dbReference>
<dbReference type="Gene3D" id="1.10.3210.10">
    <property type="entry name" value="Hypothetical protein af1432"/>
    <property type="match status" value="1"/>
</dbReference>
<proteinExistence type="predicted"/>
<accession>A0ABW1T2U0</accession>
<dbReference type="PANTHER" id="PTHR35569:SF1">
    <property type="entry name" value="CYANAMIDE HYDRATASE DDI2-RELATED"/>
    <property type="match status" value="1"/>
</dbReference>
<comment type="caution">
    <text evidence="2">The sequence shown here is derived from an EMBL/GenBank/DDBJ whole genome shotgun (WGS) entry which is preliminary data.</text>
</comment>